<evidence type="ECO:0000313" key="1">
    <source>
        <dbReference type="EMBL" id="KKM95728.1"/>
    </source>
</evidence>
<organism evidence="1">
    <name type="scientific">marine sediment metagenome</name>
    <dbReference type="NCBI Taxonomy" id="412755"/>
    <lineage>
        <taxon>unclassified sequences</taxon>
        <taxon>metagenomes</taxon>
        <taxon>ecological metagenomes</taxon>
    </lineage>
</organism>
<sequence>MTHTPGPCPWHRHVSDINGVVSVREKDGTVICQVWKPNDLTHARLIAAAPETAAERDRLKSANEHWHVRVTALKADVAVSLAERDRLMAINADLIAALEYVGAHCSTPDRAFLRTYCAAAIAKAQGDQ</sequence>
<name>A0A0F9LQQ5_9ZZZZ</name>
<reference evidence="1" key="1">
    <citation type="journal article" date="2015" name="Nature">
        <title>Complex archaea that bridge the gap between prokaryotes and eukaryotes.</title>
        <authorList>
            <person name="Spang A."/>
            <person name="Saw J.H."/>
            <person name="Jorgensen S.L."/>
            <person name="Zaremba-Niedzwiedzka K."/>
            <person name="Martijn J."/>
            <person name="Lind A.E."/>
            <person name="van Eijk R."/>
            <person name="Schleper C."/>
            <person name="Guy L."/>
            <person name="Ettema T.J."/>
        </authorList>
    </citation>
    <scope>NUCLEOTIDE SEQUENCE</scope>
</reference>
<dbReference type="EMBL" id="LAZR01005970">
    <property type="protein sequence ID" value="KKM95728.1"/>
    <property type="molecule type" value="Genomic_DNA"/>
</dbReference>
<protein>
    <submittedName>
        <fullName evidence="1">Uncharacterized protein</fullName>
    </submittedName>
</protein>
<dbReference type="AlphaFoldDB" id="A0A0F9LQQ5"/>
<accession>A0A0F9LQQ5</accession>
<gene>
    <name evidence="1" type="ORF">LCGC14_1185400</name>
</gene>
<comment type="caution">
    <text evidence="1">The sequence shown here is derived from an EMBL/GenBank/DDBJ whole genome shotgun (WGS) entry which is preliminary data.</text>
</comment>
<proteinExistence type="predicted"/>